<sequence length="103" mass="11441">MFRQFTIFLAILAITAFTAPTSYPTEEQLKAELTSAGMTQGSIDGLMSLTNRFATGYPLVQSNKEATDKFISEYTTDANNFIKAMSPEDQKIYNAHLKKYGLA</sequence>
<dbReference type="RefSeq" id="XP_003116142.2">
    <property type="nucleotide sequence ID" value="XM_003116094.2"/>
</dbReference>
<feature type="signal peptide" evidence="1">
    <location>
        <begin position="1"/>
        <end position="24"/>
    </location>
</feature>
<evidence type="ECO:0000313" key="2">
    <source>
        <dbReference type="EMBL" id="EFO95038.1"/>
    </source>
</evidence>
<dbReference type="GeneID" id="9820023"/>
<dbReference type="InParanoid" id="E3LI82"/>
<protein>
    <recommendedName>
        <fullName evidence="4">SXP/RAL-2 family protein Ani s 5-like cation-binding domain-containing protein</fullName>
    </recommendedName>
</protein>
<dbReference type="KEGG" id="crq:GCK72_020266"/>
<feature type="chain" id="PRO_5003174778" description="SXP/RAL-2 family protein Ani s 5-like cation-binding domain-containing protein" evidence="1">
    <location>
        <begin position="25"/>
        <end position="103"/>
    </location>
</feature>
<dbReference type="EMBL" id="DS268409">
    <property type="protein sequence ID" value="EFO95038.1"/>
    <property type="molecule type" value="Genomic_DNA"/>
</dbReference>
<keyword evidence="1" id="KW-0732">Signal</keyword>
<dbReference type="AlphaFoldDB" id="E3LI82"/>
<dbReference type="eggNOG" id="ENOG502TIFA">
    <property type="taxonomic scope" value="Eukaryota"/>
</dbReference>
<evidence type="ECO:0008006" key="4">
    <source>
        <dbReference type="Google" id="ProtNLM"/>
    </source>
</evidence>
<keyword evidence="3" id="KW-1185">Reference proteome</keyword>
<proteinExistence type="predicted"/>
<dbReference type="InterPro" id="IPR027913">
    <property type="entry name" value="DUF4473"/>
</dbReference>
<dbReference type="HOGENOM" id="CLU_179530_0_0_1"/>
<organism evidence="3">
    <name type="scientific">Caenorhabditis remanei</name>
    <name type="common">Caenorhabditis vulgaris</name>
    <dbReference type="NCBI Taxonomy" id="31234"/>
    <lineage>
        <taxon>Eukaryota</taxon>
        <taxon>Metazoa</taxon>
        <taxon>Ecdysozoa</taxon>
        <taxon>Nematoda</taxon>
        <taxon>Chromadorea</taxon>
        <taxon>Rhabditida</taxon>
        <taxon>Rhabditina</taxon>
        <taxon>Rhabditomorpha</taxon>
        <taxon>Rhabditoidea</taxon>
        <taxon>Rhabditidae</taxon>
        <taxon>Peloderinae</taxon>
        <taxon>Caenorhabditis</taxon>
    </lineage>
</organism>
<accession>E3LI82</accession>
<evidence type="ECO:0000256" key="1">
    <source>
        <dbReference type="SAM" id="SignalP"/>
    </source>
</evidence>
<reference evidence="2" key="1">
    <citation type="submission" date="2007-07" db="EMBL/GenBank/DDBJ databases">
        <title>PCAP assembly of the Caenorhabditis remanei genome.</title>
        <authorList>
            <consortium name="The Caenorhabditis remanei Sequencing Consortium"/>
            <person name="Wilson R.K."/>
        </authorList>
    </citation>
    <scope>NUCLEOTIDE SEQUENCE [LARGE SCALE GENOMIC DNA]</scope>
    <source>
        <strain evidence="2">PB4641</strain>
    </source>
</reference>
<dbReference type="OrthoDB" id="5778768at2759"/>
<dbReference type="PANTHER" id="PTHR33272:SF3">
    <property type="entry name" value="DUF148 DOMAIN-CONTAINING PROTEIN-RELATED"/>
    <property type="match status" value="1"/>
</dbReference>
<gene>
    <name evidence="2" type="ORF">CRE_08904</name>
</gene>
<dbReference type="Pfam" id="PF14747">
    <property type="entry name" value="DUF4473"/>
    <property type="match status" value="1"/>
</dbReference>
<name>E3LI82_CAERE</name>
<dbReference type="Proteomes" id="UP000008281">
    <property type="component" value="Unassembled WGS sequence"/>
</dbReference>
<dbReference type="CTD" id="9820023"/>
<dbReference type="OMA" id="FRQFTIF"/>
<evidence type="ECO:0000313" key="3">
    <source>
        <dbReference type="Proteomes" id="UP000008281"/>
    </source>
</evidence>
<dbReference type="PANTHER" id="PTHR33272">
    <property type="entry name" value="PROTEIN CBG22877-RELATED"/>
    <property type="match status" value="1"/>
</dbReference>